<dbReference type="PANTHER" id="PTHR47438:SF1">
    <property type="entry name" value="PHOSPHATE METABOLISM PROTEIN 8-RELATED"/>
    <property type="match status" value="1"/>
</dbReference>
<proteinExistence type="predicted"/>
<dbReference type="NCBIfam" id="TIGR01509">
    <property type="entry name" value="HAD-SF-IA-v3"/>
    <property type="match status" value="1"/>
</dbReference>
<name>A0A1Q3AG07_ZYGRO</name>
<dbReference type="SFLD" id="SFLDG01129">
    <property type="entry name" value="C1.5:_HAD__Beta-PGM__Phosphata"/>
    <property type="match status" value="1"/>
</dbReference>
<dbReference type="NCBIfam" id="TIGR01993">
    <property type="entry name" value="Pyr-5-nucltdase"/>
    <property type="match status" value="1"/>
</dbReference>
<dbReference type="InterPro" id="IPR006439">
    <property type="entry name" value="HAD-SF_hydro_IA"/>
</dbReference>
<dbReference type="PANTHER" id="PTHR47438">
    <property type="entry name" value="PHOSPHATE METABOLISM PROTEIN 8-RELATED"/>
    <property type="match status" value="1"/>
</dbReference>
<organism evidence="1 2">
    <name type="scientific">Zygosaccharomyces rouxii</name>
    <dbReference type="NCBI Taxonomy" id="4956"/>
    <lineage>
        <taxon>Eukaryota</taxon>
        <taxon>Fungi</taxon>
        <taxon>Dikarya</taxon>
        <taxon>Ascomycota</taxon>
        <taxon>Saccharomycotina</taxon>
        <taxon>Saccharomycetes</taxon>
        <taxon>Saccharomycetales</taxon>
        <taxon>Saccharomycetaceae</taxon>
        <taxon>Zygosaccharomyces</taxon>
    </lineage>
</organism>
<reference evidence="1 2" key="1">
    <citation type="submission" date="2016-08" db="EMBL/GenBank/DDBJ databases">
        <title>Draft genome sequence of allopolyploid Zygosaccharomyces rouxii.</title>
        <authorList>
            <person name="Watanabe J."/>
            <person name="Uehara K."/>
            <person name="Mogi Y."/>
            <person name="Tsukioka Y."/>
        </authorList>
    </citation>
    <scope>NUCLEOTIDE SEQUENCE [LARGE SCALE GENOMIC DNA]</scope>
    <source>
        <strain evidence="1 2">NBRC 110957</strain>
    </source>
</reference>
<dbReference type="OrthoDB" id="1065058at2759"/>
<dbReference type="SFLD" id="SFLDS00003">
    <property type="entry name" value="Haloacid_Dehalogenase"/>
    <property type="match status" value="1"/>
</dbReference>
<dbReference type="Gene3D" id="1.10.150.450">
    <property type="match status" value="1"/>
</dbReference>
<dbReference type="EMBL" id="BDGX01000040">
    <property type="protein sequence ID" value="GAV54628.1"/>
    <property type="molecule type" value="Genomic_DNA"/>
</dbReference>
<dbReference type="InterPro" id="IPR023214">
    <property type="entry name" value="HAD_sf"/>
</dbReference>
<protein>
    <recommendedName>
        <fullName evidence="3">Suppressor of disruption of TFIIS</fullName>
    </recommendedName>
</protein>
<dbReference type="Gene3D" id="3.40.50.1000">
    <property type="entry name" value="HAD superfamily/HAD-like"/>
    <property type="match status" value="1"/>
</dbReference>
<dbReference type="GO" id="GO:0006206">
    <property type="term" value="P:pyrimidine nucleobase metabolic process"/>
    <property type="evidence" value="ECO:0007669"/>
    <property type="project" value="TreeGrafter"/>
</dbReference>
<dbReference type="GO" id="GO:0009166">
    <property type="term" value="P:nucleotide catabolic process"/>
    <property type="evidence" value="ECO:0007669"/>
    <property type="project" value="TreeGrafter"/>
</dbReference>
<dbReference type="SUPFAM" id="SSF56784">
    <property type="entry name" value="HAD-like"/>
    <property type="match status" value="1"/>
</dbReference>
<dbReference type="GO" id="GO:0008252">
    <property type="term" value="F:nucleotidase activity"/>
    <property type="evidence" value="ECO:0007669"/>
    <property type="project" value="TreeGrafter"/>
</dbReference>
<evidence type="ECO:0008006" key="3">
    <source>
        <dbReference type="Google" id="ProtNLM"/>
    </source>
</evidence>
<evidence type="ECO:0000313" key="1">
    <source>
        <dbReference type="EMBL" id="GAV54628.1"/>
    </source>
</evidence>
<dbReference type="InterPro" id="IPR036412">
    <property type="entry name" value="HAD-like_sf"/>
</dbReference>
<dbReference type="SFLD" id="SFLDG01132">
    <property type="entry name" value="C1.5.3:_5'-Nucleotidase_Like"/>
    <property type="match status" value="1"/>
</dbReference>
<dbReference type="Proteomes" id="UP000187013">
    <property type="component" value="Unassembled WGS sequence"/>
</dbReference>
<dbReference type="InterPro" id="IPR010237">
    <property type="entry name" value="Pyr-5-nucltdase"/>
</dbReference>
<gene>
    <name evidence="1" type="ORF">ZYGR_0AN00960</name>
</gene>
<evidence type="ECO:0000313" key="2">
    <source>
        <dbReference type="Proteomes" id="UP000187013"/>
    </source>
</evidence>
<dbReference type="InterPro" id="IPR052791">
    <property type="entry name" value="SSM1_domain"/>
</dbReference>
<sequence>MTVAKDSQKQYRLHILKQLQENARHLESLDYSGSKVTFPIDQDIPEPAPHAKVFFFDIDNCLYHRSTKIHEIMQQSIRSYLMNELSIEEEEAETLNQGYYKEYGLAVRGLMMFHGIDALEYNKMVDDSLPLQHILKPDLQLRKVLCELRQRGHIDKLWLFTNAYKNHALRVVRLLGIADLFDGITYCDYDVGPDSLICKPDSKAFEKTKLESGLGDYSNAYFIDDSGNNVEQGLALGMGKCIQVVENNHVDEILGDIPMGALLVNSALDLPRAVPELFK</sequence>
<dbReference type="Pfam" id="PF00702">
    <property type="entry name" value="Hydrolase"/>
    <property type="match status" value="1"/>
</dbReference>
<accession>A0A1Q3AG07</accession>
<dbReference type="AlphaFoldDB" id="A0A1Q3AG07"/>
<comment type="caution">
    <text evidence="1">The sequence shown here is derived from an EMBL/GenBank/DDBJ whole genome shotgun (WGS) entry which is preliminary data.</text>
</comment>
<dbReference type="FunFam" id="1.10.150.450:FF:000001">
    <property type="entry name" value="SDT1p Pyrimidine nucleotidase"/>
    <property type="match status" value="1"/>
</dbReference>